<dbReference type="GO" id="GO:0043149">
    <property type="term" value="P:stress fiber assembly"/>
    <property type="evidence" value="ECO:0007669"/>
    <property type="project" value="TreeGrafter"/>
</dbReference>
<sequence>MFRTVHYPTVDPAPTIMHGTWLTTGCRETPVAVQKPKKKAFSLVKIMSLSNKKGHGQHPHHNNNNNMPFTIHCHIGKEIKHICSNCSRGNDTQDAEEVERLAAMRSESGTHTPPIRRRSKFATLGRLLKPWKWRKKKSDKFKQTSAALERKMSMRQSRDELIKRGVLKEIFEKATVEFRSSMDGGICTQESSIKSSMVLPSNKSFTYSNDLQDKPAKPPLYHKKPPALPPKPFSRIPKHSTDSCQPMKLTCMRGGKHSPPLPPKKVMICVPQGGMDSNSPSPSPNPLCSMSQKCGPPQGMPHHHGPLLPSQLAALSSLHQSRGHPFRLQYGSLHAPSRIIEELNKTLALSMQRFESSALHGVGHCVPLDRREVPSVIIDYEDDKENMPNECDYEDLPSSLAQKVLRKDSLAIKLSNRPSKRELEEKNILPMQTDEERLESRQQIGTKLKRRLSQRPTADELEQRNILKPRNEQEEIEEKREIKRRLTRKLSQRPTVEELRQAKILIRFSDYVDVSDAQDYDRRADKPWTRLTAADKATIRKELNDFKSNEMEVHESSRHLTRFHRP</sequence>
<dbReference type="Proteomes" id="UP001219934">
    <property type="component" value="Unassembled WGS sequence"/>
</dbReference>
<name>A0AAD6B5U3_9TELE</name>
<keyword evidence="6" id="KW-0770">Synapse</keyword>
<dbReference type="GO" id="GO:0003779">
    <property type="term" value="F:actin binding"/>
    <property type="evidence" value="ECO:0007669"/>
    <property type="project" value="UniProtKB-KW"/>
</dbReference>
<evidence type="ECO:0000256" key="3">
    <source>
        <dbReference type="ARBA" id="ARBA00009795"/>
    </source>
</evidence>
<evidence type="ECO:0000256" key="9">
    <source>
        <dbReference type="ARBA" id="ARBA00023272"/>
    </source>
</evidence>
<evidence type="ECO:0000256" key="4">
    <source>
        <dbReference type="ARBA" id="ARBA00022490"/>
    </source>
</evidence>
<feature type="repeat" description="RPEL" evidence="11">
    <location>
        <begin position="446"/>
        <end position="471"/>
    </location>
</feature>
<keyword evidence="4" id="KW-0963">Cytoplasm</keyword>
<evidence type="ECO:0000256" key="12">
    <source>
        <dbReference type="RuleBase" id="RU301113"/>
    </source>
</evidence>
<dbReference type="SMART" id="SM00707">
    <property type="entry name" value="RPEL"/>
    <property type="match status" value="4"/>
</dbReference>
<gene>
    <name evidence="13" type="ORF">JOQ06_001959</name>
</gene>
<dbReference type="Gene3D" id="6.10.140.1750">
    <property type="match status" value="1"/>
</dbReference>
<dbReference type="PANTHER" id="PTHR12751">
    <property type="entry name" value="PHOSPHATASE AND ACTIN REGULATOR PHACTR"/>
    <property type="match status" value="1"/>
</dbReference>
<evidence type="ECO:0000313" key="13">
    <source>
        <dbReference type="EMBL" id="KAJ4937398.1"/>
    </source>
</evidence>
<comment type="similarity">
    <text evidence="3 12">Belongs to the phosphatase and actin regulator family.</text>
</comment>
<dbReference type="PROSITE" id="PS51257">
    <property type="entry name" value="PROKAR_LIPOPROTEIN"/>
    <property type="match status" value="1"/>
</dbReference>
<keyword evidence="14" id="KW-1185">Reference proteome</keyword>
<reference evidence="13" key="1">
    <citation type="submission" date="2022-11" db="EMBL/GenBank/DDBJ databases">
        <title>Chromosome-level genome of Pogonophryne albipinna.</title>
        <authorList>
            <person name="Jo E."/>
        </authorList>
    </citation>
    <scope>NUCLEOTIDE SEQUENCE</scope>
    <source>
        <strain evidence="13">SGF0006</strain>
        <tissue evidence="13">Muscle</tissue>
    </source>
</reference>
<protein>
    <recommendedName>
        <fullName evidence="12">Phosphatase and actin regulator</fullName>
    </recommendedName>
</protein>
<dbReference type="PROSITE" id="PS51073">
    <property type="entry name" value="RPEL"/>
    <property type="match status" value="3"/>
</dbReference>
<evidence type="ECO:0000256" key="8">
    <source>
        <dbReference type="ARBA" id="ARBA00023242"/>
    </source>
</evidence>
<keyword evidence="9" id="KW-0650">Protein phosphatase inhibitor</keyword>
<evidence type="ECO:0000256" key="7">
    <source>
        <dbReference type="ARBA" id="ARBA00023203"/>
    </source>
</evidence>
<feature type="repeat" description="RPEL" evidence="11">
    <location>
        <begin position="146"/>
        <end position="171"/>
    </location>
</feature>
<evidence type="ECO:0000256" key="5">
    <source>
        <dbReference type="ARBA" id="ARBA00022737"/>
    </source>
</evidence>
<evidence type="ECO:0000256" key="6">
    <source>
        <dbReference type="ARBA" id="ARBA00023018"/>
    </source>
</evidence>
<dbReference type="AlphaFoldDB" id="A0AAD6B5U3"/>
<dbReference type="GO" id="GO:0048870">
    <property type="term" value="P:cell motility"/>
    <property type="evidence" value="ECO:0007669"/>
    <property type="project" value="TreeGrafter"/>
</dbReference>
<dbReference type="GO" id="GO:0004864">
    <property type="term" value="F:protein phosphatase inhibitor activity"/>
    <property type="evidence" value="ECO:0007669"/>
    <property type="project" value="UniProtKB-UniRule"/>
</dbReference>
<dbReference type="Pfam" id="PF02755">
    <property type="entry name" value="RPEL"/>
    <property type="match status" value="4"/>
</dbReference>
<evidence type="ECO:0000256" key="2">
    <source>
        <dbReference type="ARBA" id="ARBA00004496"/>
    </source>
</evidence>
<keyword evidence="8" id="KW-0539">Nucleus</keyword>
<keyword evidence="5 12" id="KW-0677">Repeat</keyword>
<keyword evidence="7 12" id="KW-0009">Actin-binding</keyword>
<evidence type="ECO:0000256" key="10">
    <source>
        <dbReference type="ARBA" id="ARBA00034103"/>
    </source>
</evidence>
<dbReference type="EMBL" id="JAPTMU010000010">
    <property type="protein sequence ID" value="KAJ4937398.1"/>
    <property type="molecule type" value="Genomic_DNA"/>
</dbReference>
<feature type="repeat" description="RPEL" evidence="11">
    <location>
        <begin position="408"/>
        <end position="433"/>
    </location>
</feature>
<accession>A0AAD6B5U3</accession>
<evidence type="ECO:0000313" key="14">
    <source>
        <dbReference type="Proteomes" id="UP001219934"/>
    </source>
</evidence>
<dbReference type="GO" id="GO:0045202">
    <property type="term" value="C:synapse"/>
    <property type="evidence" value="ECO:0007669"/>
    <property type="project" value="UniProtKB-SubCell"/>
</dbReference>
<proteinExistence type="inferred from homology"/>
<comment type="subunit">
    <text evidence="12">Binds PPP1CA and actin.</text>
</comment>
<evidence type="ECO:0000256" key="1">
    <source>
        <dbReference type="ARBA" id="ARBA00004123"/>
    </source>
</evidence>
<dbReference type="InterPro" id="IPR004018">
    <property type="entry name" value="RPEL_repeat"/>
</dbReference>
<evidence type="ECO:0000256" key="11">
    <source>
        <dbReference type="PROSITE-ProRule" id="PRU00401"/>
    </source>
</evidence>
<dbReference type="GO" id="GO:0005634">
    <property type="term" value="C:nucleus"/>
    <property type="evidence" value="ECO:0007669"/>
    <property type="project" value="UniProtKB-SubCell"/>
</dbReference>
<organism evidence="13 14">
    <name type="scientific">Pogonophryne albipinna</name>
    <dbReference type="NCBI Taxonomy" id="1090488"/>
    <lineage>
        <taxon>Eukaryota</taxon>
        <taxon>Metazoa</taxon>
        <taxon>Chordata</taxon>
        <taxon>Craniata</taxon>
        <taxon>Vertebrata</taxon>
        <taxon>Euteleostomi</taxon>
        <taxon>Actinopterygii</taxon>
        <taxon>Neopterygii</taxon>
        <taxon>Teleostei</taxon>
        <taxon>Neoteleostei</taxon>
        <taxon>Acanthomorphata</taxon>
        <taxon>Eupercaria</taxon>
        <taxon>Perciformes</taxon>
        <taxon>Notothenioidei</taxon>
        <taxon>Pogonophryne</taxon>
    </lineage>
</organism>
<dbReference type="Gene3D" id="6.10.140.2130">
    <property type="match status" value="1"/>
</dbReference>
<comment type="subcellular location">
    <subcellularLocation>
        <location evidence="2">Cytoplasm</location>
    </subcellularLocation>
    <subcellularLocation>
        <location evidence="1">Nucleus</location>
    </subcellularLocation>
    <subcellularLocation>
        <location evidence="10">Synapse</location>
    </subcellularLocation>
</comment>
<dbReference type="GO" id="GO:0005737">
    <property type="term" value="C:cytoplasm"/>
    <property type="evidence" value="ECO:0007669"/>
    <property type="project" value="UniProtKB-SubCell"/>
</dbReference>
<comment type="caution">
    <text evidence="13">The sequence shown here is derived from an EMBL/GenBank/DDBJ whole genome shotgun (WGS) entry which is preliminary data.</text>
</comment>
<dbReference type="PANTHER" id="PTHR12751:SF6">
    <property type="entry name" value="PHOSPHATASE AND ACTIN REGULATOR 1"/>
    <property type="match status" value="1"/>
</dbReference>